<evidence type="ECO:0000256" key="1">
    <source>
        <dbReference type="SAM" id="MobiDB-lite"/>
    </source>
</evidence>
<dbReference type="Pfam" id="PF17218">
    <property type="entry name" value="CBX7_C"/>
    <property type="match status" value="1"/>
</dbReference>
<feature type="region of interest" description="Disordered" evidence="1">
    <location>
        <begin position="217"/>
        <end position="255"/>
    </location>
</feature>
<accession>A0A8X8BM66</accession>
<feature type="region of interest" description="Disordered" evidence="1">
    <location>
        <begin position="152"/>
        <end position="203"/>
    </location>
</feature>
<dbReference type="GO" id="GO:0035102">
    <property type="term" value="C:PRC1 complex"/>
    <property type="evidence" value="ECO:0007669"/>
    <property type="project" value="TreeGrafter"/>
</dbReference>
<dbReference type="InterPro" id="IPR052458">
    <property type="entry name" value="PcG_PRC1-like_component"/>
</dbReference>
<dbReference type="Proteomes" id="UP000886611">
    <property type="component" value="Unassembled WGS sequence"/>
</dbReference>
<dbReference type="GO" id="GO:0000122">
    <property type="term" value="P:negative regulation of transcription by RNA polymerase II"/>
    <property type="evidence" value="ECO:0007669"/>
    <property type="project" value="TreeGrafter"/>
</dbReference>
<gene>
    <name evidence="2" type="primary">Cbx8</name>
    <name evidence="2" type="ORF">GTO96_0011574</name>
</gene>
<dbReference type="AlphaFoldDB" id="A0A8X8BM66"/>
<feature type="non-terminal residue" evidence="2">
    <location>
        <position position="355"/>
    </location>
</feature>
<comment type="caution">
    <text evidence="2">The sequence shown here is derived from an EMBL/GenBank/DDBJ whole genome shotgun (WGS) entry which is preliminary data.</text>
</comment>
<feature type="region of interest" description="Disordered" evidence="1">
    <location>
        <begin position="82"/>
        <end position="106"/>
    </location>
</feature>
<dbReference type="GO" id="GO:0000785">
    <property type="term" value="C:chromatin"/>
    <property type="evidence" value="ECO:0007669"/>
    <property type="project" value="TreeGrafter"/>
</dbReference>
<dbReference type="EMBL" id="JAATIS010004753">
    <property type="protein sequence ID" value="KAG2460646.1"/>
    <property type="molecule type" value="Genomic_DNA"/>
</dbReference>
<proteinExistence type="predicted"/>
<dbReference type="GO" id="GO:0003682">
    <property type="term" value="F:chromatin binding"/>
    <property type="evidence" value="ECO:0007669"/>
    <property type="project" value="TreeGrafter"/>
</dbReference>
<keyword evidence="3" id="KW-1185">Reference proteome</keyword>
<dbReference type="PANTHER" id="PTHR46389:SF1">
    <property type="entry name" value="CHROMOBOX PROTEIN HOMOLOG 8"/>
    <property type="match status" value="1"/>
</dbReference>
<dbReference type="InterPro" id="IPR033773">
    <property type="entry name" value="CBX7_C"/>
</dbReference>
<feature type="compositionally biased region" description="Basic residues" evidence="1">
    <location>
        <begin position="153"/>
        <end position="167"/>
    </location>
</feature>
<feature type="non-terminal residue" evidence="2">
    <location>
        <position position="1"/>
    </location>
</feature>
<evidence type="ECO:0000313" key="2">
    <source>
        <dbReference type="EMBL" id="KAG2460646.1"/>
    </source>
</evidence>
<evidence type="ECO:0000313" key="3">
    <source>
        <dbReference type="Proteomes" id="UP000886611"/>
    </source>
</evidence>
<name>A0A8X8BM66_POLSE</name>
<dbReference type="PANTHER" id="PTHR46389">
    <property type="entry name" value="POLYCOMB GROUP PROTEIN PC"/>
    <property type="match status" value="1"/>
</dbReference>
<sequence length="355" mass="39352">MRVTGDCYSRIFFRLLSFRYSTWEPEENILDARLFAAFEERERERELFGPKKRGPKPKTFLLKAQAKAKAKTYEFRSDSARGIRIPYPGRPNPESGGAQSRSREGLRNIVPTLMPPSSIKRGENVRNIRPVEAAHDQKVLATEKLLTEGVLMPKKRGPKPGKSRFKSNLHSSVPPPHKRIKIDGQDGNAEHYSSTKQVKHDITDKTAAGLSVIQLVRKPQSEGSSGHREGQVTPGGSSHAYGSEHGLSFAKPTIDSPALIRTNDSADSFGRTHHKVKHSGKNNVVCGSTSTLSRSKQSLIAKIPVSRLLGEAEEESWSPSLNNLEKVIVTDVTTNFITVTIKESSTDQGFFRENS</sequence>
<reference evidence="2 3" key="1">
    <citation type="journal article" date="2021" name="Cell">
        <title>Tracing the genetic footprints of vertebrate landing in non-teleost ray-finned fishes.</title>
        <authorList>
            <person name="Bi X."/>
            <person name="Wang K."/>
            <person name="Yang L."/>
            <person name="Pan H."/>
            <person name="Jiang H."/>
            <person name="Wei Q."/>
            <person name="Fang M."/>
            <person name="Yu H."/>
            <person name="Zhu C."/>
            <person name="Cai Y."/>
            <person name="He Y."/>
            <person name="Gan X."/>
            <person name="Zeng H."/>
            <person name="Yu D."/>
            <person name="Zhu Y."/>
            <person name="Jiang H."/>
            <person name="Qiu Q."/>
            <person name="Yang H."/>
            <person name="Zhang Y.E."/>
            <person name="Wang W."/>
            <person name="Zhu M."/>
            <person name="He S."/>
            <person name="Zhang G."/>
        </authorList>
    </citation>
    <scope>NUCLEOTIDE SEQUENCE [LARGE SCALE GENOMIC DNA]</scope>
    <source>
        <strain evidence="2">Bchr_013</strain>
    </source>
</reference>
<organism evidence="2 3">
    <name type="scientific">Polypterus senegalus</name>
    <name type="common">Senegal bichir</name>
    <dbReference type="NCBI Taxonomy" id="55291"/>
    <lineage>
        <taxon>Eukaryota</taxon>
        <taxon>Metazoa</taxon>
        <taxon>Chordata</taxon>
        <taxon>Craniata</taxon>
        <taxon>Vertebrata</taxon>
        <taxon>Euteleostomi</taxon>
        <taxon>Actinopterygii</taxon>
        <taxon>Polypteriformes</taxon>
        <taxon>Polypteridae</taxon>
        <taxon>Polypterus</taxon>
    </lineage>
</organism>
<protein>
    <submittedName>
        <fullName evidence="2">CBX8 protein</fullName>
    </submittedName>
</protein>